<organism evidence="1">
    <name type="scientific">Timema douglasi</name>
    <name type="common">Walking stick</name>
    <dbReference type="NCBI Taxonomy" id="61478"/>
    <lineage>
        <taxon>Eukaryota</taxon>
        <taxon>Metazoa</taxon>
        <taxon>Ecdysozoa</taxon>
        <taxon>Arthropoda</taxon>
        <taxon>Hexapoda</taxon>
        <taxon>Insecta</taxon>
        <taxon>Pterygota</taxon>
        <taxon>Neoptera</taxon>
        <taxon>Polyneoptera</taxon>
        <taxon>Phasmatodea</taxon>
        <taxon>Timematodea</taxon>
        <taxon>Timematoidea</taxon>
        <taxon>Timematidae</taxon>
        <taxon>Timema</taxon>
    </lineage>
</organism>
<sequence>MLRSPDRDSNLDLPFLGSQVQHEISTLANYYAIEAAHNKELNKKLWKKEAGNMKSMEVLGLPSLWEYLTFQGYRR</sequence>
<name>A0A7R8VP72_TIMDO</name>
<dbReference type="AlphaFoldDB" id="A0A7R8VP72"/>
<dbReference type="EMBL" id="OA568022">
    <property type="protein sequence ID" value="CAD7201070.1"/>
    <property type="molecule type" value="Genomic_DNA"/>
</dbReference>
<gene>
    <name evidence="1" type="ORF">TDIB3V08_LOCUS7274</name>
</gene>
<accession>A0A7R8VP72</accession>
<evidence type="ECO:0000313" key="1">
    <source>
        <dbReference type="EMBL" id="CAD7201070.1"/>
    </source>
</evidence>
<reference evidence="1" key="1">
    <citation type="submission" date="2020-11" db="EMBL/GenBank/DDBJ databases">
        <authorList>
            <person name="Tran Van P."/>
        </authorList>
    </citation>
    <scope>NUCLEOTIDE SEQUENCE</scope>
</reference>
<protein>
    <submittedName>
        <fullName evidence="1">Uncharacterized protein</fullName>
    </submittedName>
</protein>
<proteinExistence type="predicted"/>